<dbReference type="EMBL" id="VFOQ01000001">
    <property type="protein sequence ID" value="TQL59856.1"/>
    <property type="molecule type" value="Genomic_DNA"/>
</dbReference>
<dbReference type="PRINTS" id="PR00778">
    <property type="entry name" value="HTHARSR"/>
</dbReference>
<keyword evidence="3" id="KW-1185">Reference proteome</keyword>
<sequence length="105" mass="11886">MAVHLTFAALGDPTRRALVERLTRGEATVSELAVPHDMSLPAVTKHLRVLEDAGLLTRRKRGRTVVCSLNRAPLAEAQSWLIDRQRMWSANLDRLERFLIEEKDA</sequence>
<dbReference type="InterPro" id="IPR036390">
    <property type="entry name" value="WH_DNA-bd_sf"/>
</dbReference>
<dbReference type="InterPro" id="IPR036388">
    <property type="entry name" value="WH-like_DNA-bd_sf"/>
</dbReference>
<comment type="caution">
    <text evidence="2">The sequence shown here is derived from an EMBL/GenBank/DDBJ whole genome shotgun (WGS) entry which is preliminary data.</text>
</comment>
<dbReference type="InterPro" id="IPR011991">
    <property type="entry name" value="ArsR-like_HTH"/>
</dbReference>
<dbReference type="SUPFAM" id="SSF46785">
    <property type="entry name" value="Winged helix' DNA-binding domain"/>
    <property type="match status" value="1"/>
</dbReference>
<evidence type="ECO:0000259" key="1">
    <source>
        <dbReference type="PROSITE" id="PS50987"/>
    </source>
</evidence>
<accession>A0A542ZHS1</accession>
<dbReference type="Pfam" id="PF12840">
    <property type="entry name" value="HTH_20"/>
    <property type="match status" value="1"/>
</dbReference>
<proteinExistence type="predicted"/>
<dbReference type="InterPro" id="IPR001845">
    <property type="entry name" value="HTH_ArsR_DNA-bd_dom"/>
</dbReference>
<dbReference type="AlphaFoldDB" id="A0A542ZHS1"/>
<dbReference type="Proteomes" id="UP000319514">
    <property type="component" value="Unassembled WGS sequence"/>
</dbReference>
<dbReference type="PANTHER" id="PTHR38600:SF2">
    <property type="entry name" value="SLL0088 PROTEIN"/>
    <property type="match status" value="1"/>
</dbReference>
<dbReference type="CDD" id="cd00090">
    <property type="entry name" value="HTH_ARSR"/>
    <property type="match status" value="1"/>
</dbReference>
<dbReference type="OrthoDB" id="9806976at2"/>
<dbReference type="PANTHER" id="PTHR38600">
    <property type="entry name" value="TRANSCRIPTIONAL REGULATORY PROTEIN"/>
    <property type="match status" value="1"/>
</dbReference>
<gene>
    <name evidence="2" type="ORF">FB474_1225</name>
</gene>
<organism evidence="2 3">
    <name type="scientific">Oryzihumus leptocrescens</name>
    <dbReference type="NCBI Taxonomy" id="297536"/>
    <lineage>
        <taxon>Bacteria</taxon>
        <taxon>Bacillati</taxon>
        <taxon>Actinomycetota</taxon>
        <taxon>Actinomycetes</taxon>
        <taxon>Micrococcales</taxon>
        <taxon>Intrasporangiaceae</taxon>
        <taxon>Oryzihumus</taxon>
    </lineage>
</organism>
<name>A0A542ZHS1_9MICO</name>
<protein>
    <submittedName>
        <fullName evidence="2">ArsR family transcriptional regulator</fullName>
    </submittedName>
</protein>
<dbReference type="PROSITE" id="PS50987">
    <property type="entry name" value="HTH_ARSR_2"/>
    <property type="match status" value="1"/>
</dbReference>
<dbReference type="Gene3D" id="1.10.10.10">
    <property type="entry name" value="Winged helix-like DNA-binding domain superfamily/Winged helix DNA-binding domain"/>
    <property type="match status" value="1"/>
</dbReference>
<dbReference type="SMART" id="SM00418">
    <property type="entry name" value="HTH_ARSR"/>
    <property type="match status" value="1"/>
</dbReference>
<reference evidence="2 3" key="1">
    <citation type="submission" date="2019-06" db="EMBL/GenBank/DDBJ databases">
        <title>Sequencing the genomes of 1000 actinobacteria strains.</title>
        <authorList>
            <person name="Klenk H.-P."/>
        </authorList>
    </citation>
    <scope>NUCLEOTIDE SEQUENCE [LARGE SCALE GENOMIC DNA]</scope>
    <source>
        <strain evidence="2 3">DSM 18082</strain>
    </source>
</reference>
<feature type="domain" description="HTH arsR-type" evidence="1">
    <location>
        <begin position="1"/>
        <end position="89"/>
    </location>
</feature>
<dbReference type="RefSeq" id="WP_141787825.1">
    <property type="nucleotide sequence ID" value="NZ_BAAAKX010000004.1"/>
</dbReference>
<dbReference type="GO" id="GO:0003700">
    <property type="term" value="F:DNA-binding transcription factor activity"/>
    <property type="evidence" value="ECO:0007669"/>
    <property type="project" value="InterPro"/>
</dbReference>
<evidence type="ECO:0000313" key="3">
    <source>
        <dbReference type="Proteomes" id="UP000319514"/>
    </source>
</evidence>
<evidence type="ECO:0000313" key="2">
    <source>
        <dbReference type="EMBL" id="TQL59856.1"/>
    </source>
</evidence>
<dbReference type="NCBIfam" id="NF033788">
    <property type="entry name" value="HTH_metalloreg"/>
    <property type="match status" value="1"/>
</dbReference>